<dbReference type="Pfam" id="PF02902">
    <property type="entry name" value="Peptidase_C48"/>
    <property type="match status" value="1"/>
</dbReference>
<feature type="region of interest" description="Disordered" evidence="4">
    <location>
        <begin position="105"/>
        <end position="132"/>
    </location>
</feature>
<evidence type="ECO:0000259" key="5">
    <source>
        <dbReference type="PROSITE" id="PS50600"/>
    </source>
</evidence>
<protein>
    <recommendedName>
        <fullName evidence="5">Ubiquitin-like protease family profile domain-containing protein</fullName>
    </recommendedName>
</protein>
<dbReference type="AlphaFoldDB" id="A0A1J7J6Z5"/>
<dbReference type="GO" id="GO:0019783">
    <property type="term" value="F:ubiquitin-like protein peptidase activity"/>
    <property type="evidence" value="ECO:0007669"/>
    <property type="project" value="UniProtKB-ARBA"/>
</dbReference>
<comment type="similarity">
    <text evidence="1">Belongs to the peptidase C48 family.</text>
</comment>
<evidence type="ECO:0000313" key="6">
    <source>
        <dbReference type="EMBL" id="OIW23274.1"/>
    </source>
</evidence>
<feature type="compositionally biased region" description="Polar residues" evidence="4">
    <location>
        <begin position="663"/>
        <end position="683"/>
    </location>
</feature>
<gene>
    <name evidence="6" type="ORF">CONLIGDRAFT_142033</name>
</gene>
<accession>A0A1J7J6Z5</accession>
<sequence>MRRQQGMTPPPRPPTPGPATRSQSVERLVSLPEKRLSQGNTLLEVHLNAASPPQAPTPSRTPTQPQTPSPAQSLSTIAKRMGAKIATPPVPVWPAWEPRASKNGNAMQRRLSNKGDSASEDNVDAPNDSETAEIPELSTEEALAAVRTASEPGQQKMAWRTLIWSYASNREHPWKFPEWVLGKLDEDIIHQCLMAEFGDVAMNKTWIKAYGSGKLVATVARFLDVQFPGNLALWFGADGIQSPTPETLRILIGVYNVDTDTDAQVAKLAGQWFDYKGLIQTYAGRLNLDMGNRKHRHGCIFARSTLKRRGNQKAVRLAPKDIRQPNRTSNLSSTVIPGYKTVGKFQNTVNNSYAATSGSNGAPTADTAGKDNVIVVATEAGMSAVQTDKVTTNGDREDSSAHAVPAAKNLQGHAAHSTTQPMTPLSYHKDDRARRVKSPILRVSRDVTTSRSSASPVMPWDDTPGSPGSVGTAATSPESMVSALGRHSPVLKRRADNLLEMLSPKRHHIFDTRQELMPPNDRSNMPNYITVRSTINPFMESTAKAVLPWQDGTKAANAPPPLSNELALATTPQAVPPTTKAVSPCYEDPKTAKAPSPLSNEDAPAPATISLSISPTTKSPRQEMTRAPTAPSPLSNELVLATTPPSTSLTTNLPCQEVTEAATSPSTLTNGPPLANTTPSTLPTIKVVPPCQGDTEAATAPSPLSNGSPLASAIPPAAPVQSETVISIEDDIGTAETPPLTPRRERDPFLELSATDLETLASPTGWLTGSIMDTFLTCFASARESCGTISGLNLTHPRSEDSILRAKFLQGSDGTPVTTIILYLQSAPFHWVATWIDTAQKRASLYDSRPAPVDPKPHFPRRVTEHLDNLRRLLPQESRDFEIVQATCPRQSDMDSCGVYTLAVSCHLTAGCTMPDTIDPLLWRWIFLAMARNTTLHAVLCDVDPGLVDVSAEVEVITERQQQPMPGVATTLAKTTHAIETAARCVEACISEYRARADRAASVQQRIKDEVQPVLTALAESATSQTSYLGKRADDERHNTEAWKVILAKAQSLRPKGNAVVELEATRNFRLSGVVRLGSCDVVVRLVGRQSRREVTP</sequence>
<feature type="region of interest" description="Disordered" evidence="4">
    <location>
        <begin position="573"/>
        <end position="651"/>
    </location>
</feature>
<dbReference type="OrthoDB" id="5270619at2759"/>
<evidence type="ECO:0000256" key="1">
    <source>
        <dbReference type="ARBA" id="ARBA00005234"/>
    </source>
</evidence>
<feature type="compositionally biased region" description="Polar residues" evidence="4">
    <location>
        <begin position="609"/>
        <end position="619"/>
    </location>
</feature>
<reference evidence="6 7" key="1">
    <citation type="submission" date="2016-10" db="EMBL/GenBank/DDBJ databases">
        <title>Draft genome sequence of Coniochaeta ligniaria NRRL30616, a lignocellulolytic fungus for bioabatement of inhibitors in plant biomass hydrolysates.</title>
        <authorList>
            <consortium name="DOE Joint Genome Institute"/>
            <person name="Jimenez D.J."/>
            <person name="Hector R.E."/>
            <person name="Riley R."/>
            <person name="Sun H."/>
            <person name="Grigoriev I.V."/>
            <person name="Van Elsas J.D."/>
            <person name="Nichols N.N."/>
        </authorList>
    </citation>
    <scope>NUCLEOTIDE SEQUENCE [LARGE SCALE GENOMIC DNA]</scope>
    <source>
        <strain evidence="6 7">NRRL 30616</strain>
    </source>
</reference>
<evidence type="ECO:0000256" key="4">
    <source>
        <dbReference type="SAM" id="MobiDB-lite"/>
    </source>
</evidence>
<dbReference type="Gene3D" id="3.40.395.10">
    <property type="entry name" value="Adenoviral Proteinase, Chain A"/>
    <property type="match status" value="1"/>
</dbReference>
<dbReference type="InterPro" id="IPR038765">
    <property type="entry name" value="Papain-like_cys_pep_sf"/>
</dbReference>
<feature type="region of interest" description="Disordered" evidence="4">
    <location>
        <begin position="1"/>
        <end position="75"/>
    </location>
</feature>
<keyword evidence="2" id="KW-0645">Protease</keyword>
<dbReference type="InParanoid" id="A0A1J7J6Z5"/>
<dbReference type="PROSITE" id="PS50600">
    <property type="entry name" value="ULP_PROTEASE"/>
    <property type="match status" value="1"/>
</dbReference>
<proteinExistence type="inferred from homology"/>
<dbReference type="GO" id="GO:0006508">
    <property type="term" value="P:proteolysis"/>
    <property type="evidence" value="ECO:0007669"/>
    <property type="project" value="UniProtKB-KW"/>
</dbReference>
<dbReference type="EMBL" id="KV875107">
    <property type="protein sequence ID" value="OIW23274.1"/>
    <property type="molecule type" value="Genomic_DNA"/>
</dbReference>
<feature type="region of interest" description="Disordered" evidence="4">
    <location>
        <begin position="409"/>
        <end position="476"/>
    </location>
</feature>
<feature type="domain" description="Ubiquitin-like protease family profile" evidence="5">
    <location>
        <begin position="750"/>
        <end position="908"/>
    </location>
</feature>
<evidence type="ECO:0000313" key="7">
    <source>
        <dbReference type="Proteomes" id="UP000182658"/>
    </source>
</evidence>
<feature type="region of interest" description="Disordered" evidence="4">
    <location>
        <begin position="729"/>
        <end position="748"/>
    </location>
</feature>
<evidence type="ECO:0000256" key="2">
    <source>
        <dbReference type="ARBA" id="ARBA00022670"/>
    </source>
</evidence>
<name>A0A1J7J6Z5_9PEZI</name>
<dbReference type="Proteomes" id="UP000182658">
    <property type="component" value="Unassembled WGS sequence"/>
</dbReference>
<feature type="region of interest" description="Disordered" evidence="4">
    <location>
        <begin position="663"/>
        <end position="715"/>
    </location>
</feature>
<dbReference type="GO" id="GO:0008234">
    <property type="term" value="F:cysteine-type peptidase activity"/>
    <property type="evidence" value="ECO:0007669"/>
    <property type="project" value="InterPro"/>
</dbReference>
<feature type="compositionally biased region" description="Low complexity" evidence="4">
    <location>
        <begin position="642"/>
        <end position="651"/>
    </location>
</feature>
<feature type="compositionally biased region" description="Low complexity" evidence="4">
    <location>
        <begin position="446"/>
        <end position="455"/>
    </location>
</feature>
<feature type="compositionally biased region" description="Pro residues" evidence="4">
    <location>
        <begin position="8"/>
        <end position="17"/>
    </location>
</feature>
<dbReference type="InterPro" id="IPR003653">
    <property type="entry name" value="Peptidase_C48_C"/>
</dbReference>
<feature type="compositionally biased region" description="Low complexity" evidence="4">
    <location>
        <begin position="49"/>
        <end position="73"/>
    </location>
</feature>
<evidence type="ECO:0000256" key="3">
    <source>
        <dbReference type="ARBA" id="ARBA00022801"/>
    </source>
</evidence>
<keyword evidence="3" id="KW-0378">Hydrolase</keyword>
<dbReference type="STRING" id="1408157.A0A1J7J6Z5"/>
<dbReference type="SUPFAM" id="SSF54001">
    <property type="entry name" value="Cysteine proteinases"/>
    <property type="match status" value="1"/>
</dbReference>
<organism evidence="6 7">
    <name type="scientific">Coniochaeta ligniaria NRRL 30616</name>
    <dbReference type="NCBI Taxonomy" id="1408157"/>
    <lineage>
        <taxon>Eukaryota</taxon>
        <taxon>Fungi</taxon>
        <taxon>Dikarya</taxon>
        <taxon>Ascomycota</taxon>
        <taxon>Pezizomycotina</taxon>
        <taxon>Sordariomycetes</taxon>
        <taxon>Sordariomycetidae</taxon>
        <taxon>Coniochaetales</taxon>
        <taxon>Coniochaetaceae</taxon>
        <taxon>Coniochaeta</taxon>
    </lineage>
</organism>
<keyword evidence="7" id="KW-1185">Reference proteome</keyword>